<gene>
    <name evidence="6" type="ORF">SAMN04488543_0845</name>
</gene>
<dbReference type="PRINTS" id="PR00033">
    <property type="entry name" value="HTHASNC"/>
</dbReference>
<evidence type="ECO:0000256" key="2">
    <source>
        <dbReference type="ARBA" id="ARBA00023125"/>
    </source>
</evidence>
<dbReference type="GO" id="GO:0043565">
    <property type="term" value="F:sequence-specific DNA binding"/>
    <property type="evidence" value="ECO:0007669"/>
    <property type="project" value="InterPro"/>
</dbReference>
<dbReference type="SUPFAM" id="SSF46785">
    <property type="entry name" value="Winged helix' DNA-binding domain"/>
    <property type="match status" value="1"/>
</dbReference>
<dbReference type="PANTHER" id="PTHR30154">
    <property type="entry name" value="LEUCINE-RESPONSIVE REGULATORY PROTEIN"/>
    <property type="match status" value="1"/>
</dbReference>
<dbReference type="Proteomes" id="UP000199092">
    <property type="component" value="Chromosome I"/>
</dbReference>
<proteinExistence type="predicted"/>
<dbReference type="PANTHER" id="PTHR30154:SF34">
    <property type="entry name" value="TRANSCRIPTIONAL REGULATOR AZLB"/>
    <property type="match status" value="1"/>
</dbReference>
<name>A0A1H1NDV2_9ACTN</name>
<dbReference type="Gene3D" id="3.30.70.920">
    <property type="match status" value="1"/>
</dbReference>
<evidence type="ECO:0000313" key="7">
    <source>
        <dbReference type="Proteomes" id="UP000199092"/>
    </source>
</evidence>
<protein>
    <submittedName>
        <fullName evidence="6">Transcriptional regulator, AsnC family</fullName>
    </submittedName>
</protein>
<dbReference type="STRING" id="546871.SAMN04488543_0845"/>
<evidence type="ECO:0000256" key="4">
    <source>
        <dbReference type="SAM" id="MobiDB-lite"/>
    </source>
</evidence>
<dbReference type="InterPro" id="IPR000485">
    <property type="entry name" value="AsnC-type_HTH_dom"/>
</dbReference>
<dbReference type="InterPro" id="IPR054609">
    <property type="entry name" value="PF0864-like_C"/>
</dbReference>
<keyword evidence="3" id="KW-0804">Transcription</keyword>
<organism evidence="6 7">
    <name type="scientific">Friedmanniella luteola</name>
    <dbReference type="NCBI Taxonomy" id="546871"/>
    <lineage>
        <taxon>Bacteria</taxon>
        <taxon>Bacillati</taxon>
        <taxon>Actinomycetota</taxon>
        <taxon>Actinomycetes</taxon>
        <taxon>Propionibacteriales</taxon>
        <taxon>Nocardioidaceae</taxon>
        <taxon>Friedmanniella</taxon>
    </lineage>
</organism>
<dbReference type="SUPFAM" id="SSF54909">
    <property type="entry name" value="Dimeric alpha+beta barrel"/>
    <property type="match status" value="1"/>
</dbReference>
<dbReference type="AlphaFoldDB" id="A0A1H1NDV2"/>
<evidence type="ECO:0000256" key="3">
    <source>
        <dbReference type="ARBA" id="ARBA00023163"/>
    </source>
</evidence>
<dbReference type="PROSITE" id="PS50956">
    <property type="entry name" value="HTH_ASNC_2"/>
    <property type="match status" value="1"/>
</dbReference>
<evidence type="ECO:0000256" key="1">
    <source>
        <dbReference type="ARBA" id="ARBA00023015"/>
    </source>
</evidence>
<evidence type="ECO:0000313" key="6">
    <source>
        <dbReference type="EMBL" id="SDR97117.1"/>
    </source>
</evidence>
<feature type="domain" description="HTH asnC-type" evidence="5">
    <location>
        <begin position="42"/>
        <end position="102"/>
    </location>
</feature>
<dbReference type="GO" id="GO:0005829">
    <property type="term" value="C:cytosol"/>
    <property type="evidence" value="ECO:0007669"/>
    <property type="project" value="TreeGrafter"/>
</dbReference>
<dbReference type="InterPro" id="IPR019888">
    <property type="entry name" value="Tscrpt_reg_AsnC-like"/>
</dbReference>
<keyword evidence="2" id="KW-0238">DNA-binding</keyword>
<keyword evidence="7" id="KW-1185">Reference proteome</keyword>
<dbReference type="InterPro" id="IPR011008">
    <property type="entry name" value="Dimeric_a/b-barrel"/>
</dbReference>
<keyword evidence="1" id="KW-0805">Transcription regulation</keyword>
<dbReference type="GO" id="GO:0043200">
    <property type="term" value="P:response to amino acid"/>
    <property type="evidence" value="ECO:0007669"/>
    <property type="project" value="TreeGrafter"/>
</dbReference>
<feature type="region of interest" description="Disordered" evidence="4">
    <location>
        <begin position="1"/>
        <end position="34"/>
    </location>
</feature>
<feature type="compositionally biased region" description="Low complexity" evidence="4">
    <location>
        <begin position="18"/>
        <end position="31"/>
    </location>
</feature>
<dbReference type="Pfam" id="PF22482">
    <property type="entry name" value="AsnC_trans_reg_3"/>
    <property type="match status" value="1"/>
</dbReference>
<dbReference type="EMBL" id="LT629749">
    <property type="protein sequence ID" value="SDR97117.1"/>
    <property type="molecule type" value="Genomic_DNA"/>
</dbReference>
<reference evidence="6 7" key="1">
    <citation type="submission" date="2016-10" db="EMBL/GenBank/DDBJ databases">
        <authorList>
            <person name="de Groot N.N."/>
        </authorList>
    </citation>
    <scope>NUCLEOTIDE SEQUENCE [LARGE SCALE GENOMIC DNA]</scope>
    <source>
        <strain evidence="6 7">DSM 21741</strain>
    </source>
</reference>
<accession>A0A1H1NDV2</accession>
<dbReference type="RefSeq" id="WP_231930322.1">
    <property type="nucleotide sequence ID" value="NZ_LT629749.1"/>
</dbReference>
<dbReference type="Pfam" id="PF13404">
    <property type="entry name" value="HTH_AsnC-type"/>
    <property type="match status" value="1"/>
</dbReference>
<sequence>MTTLGAGRLDPGQRRPEAFAGPPAALAPVPARGDGDRAPVQLDAISKAIVEQLQQDGRRSYAKIAAAVGLSEAAVRQRVARLTEAGVMQIVAVTNPLQLGFRRQAMLGIKAEGRLDPIVEALSALPEVDYVVVTAGSFDVLAEVVCEDDDHLLALLEDQIRTIPGVRATESFVYLKLSKQTYQWGTR</sequence>
<dbReference type="InterPro" id="IPR036388">
    <property type="entry name" value="WH-like_DNA-bd_sf"/>
</dbReference>
<dbReference type="SMART" id="SM00344">
    <property type="entry name" value="HTH_ASNC"/>
    <property type="match status" value="1"/>
</dbReference>
<dbReference type="Gene3D" id="1.10.10.10">
    <property type="entry name" value="Winged helix-like DNA-binding domain superfamily/Winged helix DNA-binding domain"/>
    <property type="match status" value="1"/>
</dbReference>
<evidence type="ECO:0000259" key="5">
    <source>
        <dbReference type="PROSITE" id="PS50956"/>
    </source>
</evidence>
<dbReference type="InterPro" id="IPR036390">
    <property type="entry name" value="WH_DNA-bd_sf"/>
</dbReference>